<sequence>MASIIAGTWSLISSSAEVISKARGMTVGIHRLLQPDAVDLHEADRRRLVGLQRRVQCMVQPLNFLLLWSKSRDDRVQQVVLSAQELLFDIYTFIEDLSADPTGSTIHAGRAPSSRGSGPLVRPSNATKSEQLDFFLRELDFTCISVNMAITMETRAPPGSTPDVSLLAFLRAHRRIKEMEGCSGHLCALLGCLYKGADGSGCWSPALSLATFKVIARGETAGDGTRAAGRATSSKSCPRFGLVLESRLPLGAVGEELGASGLEGLNASARLDFPIASILDAHLVTTGQLNLAASPASPCAGAQELQVDSLALVWSDTAHHFAFVFDASTATADAELQLTPLDAVYLARLCAVRENQPEGEDLTLEAFGLDPEWSPAPSLA</sequence>
<keyword evidence="3" id="KW-1185">Reference proteome</keyword>
<name>A0ABP0INF6_9DINO</name>
<reference evidence="2 3" key="1">
    <citation type="submission" date="2024-02" db="EMBL/GenBank/DDBJ databases">
        <authorList>
            <person name="Chen Y."/>
            <person name="Shah S."/>
            <person name="Dougan E. K."/>
            <person name="Thang M."/>
            <person name="Chan C."/>
        </authorList>
    </citation>
    <scope>NUCLEOTIDE SEQUENCE [LARGE SCALE GENOMIC DNA]</scope>
</reference>
<organism evidence="2 3">
    <name type="scientific">Durusdinium trenchii</name>
    <dbReference type="NCBI Taxonomy" id="1381693"/>
    <lineage>
        <taxon>Eukaryota</taxon>
        <taxon>Sar</taxon>
        <taxon>Alveolata</taxon>
        <taxon>Dinophyceae</taxon>
        <taxon>Suessiales</taxon>
        <taxon>Symbiodiniaceae</taxon>
        <taxon>Durusdinium</taxon>
    </lineage>
</organism>
<gene>
    <name evidence="2" type="ORF">SCF082_LOCUS7712</name>
</gene>
<dbReference type="Proteomes" id="UP001642464">
    <property type="component" value="Unassembled WGS sequence"/>
</dbReference>
<protein>
    <submittedName>
        <fullName evidence="2">RING finger protein B</fullName>
    </submittedName>
</protein>
<evidence type="ECO:0000313" key="3">
    <source>
        <dbReference type="Proteomes" id="UP001642464"/>
    </source>
</evidence>
<evidence type="ECO:0000313" key="2">
    <source>
        <dbReference type="EMBL" id="CAK9003371.1"/>
    </source>
</evidence>
<proteinExistence type="predicted"/>
<evidence type="ECO:0000256" key="1">
    <source>
        <dbReference type="SAM" id="MobiDB-lite"/>
    </source>
</evidence>
<feature type="region of interest" description="Disordered" evidence="1">
    <location>
        <begin position="104"/>
        <end position="125"/>
    </location>
</feature>
<comment type="caution">
    <text evidence="2">The sequence shown here is derived from an EMBL/GenBank/DDBJ whole genome shotgun (WGS) entry which is preliminary data.</text>
</comment>
<dbReference type="EMBL" id="CAXAMM010004380">
    <property type="protein sequence ID" value="CAK9003371.1"/>
    <property type="molecule type" value="Genomic_DNA"/>
</dbReference>
<accession>A0ABP0INF6</accession>